<reference evidence="9 10" key="1">
    <citation type="submission" date="2017-03" db="EMBL/GenBank/DDBJ databases">
        <authorList>
            <person name="Afonso C.L."/>
            <person name="Miller P.J."/>
            <person name="Scott M.A."/>
            <person name="Spackman E."/>
            <person name="Goraichik I."/>
            <person name="Dimitrov K.M."/>
            <person name="Suarez D.L."/>
            <person name="Swayne D.E."/>
        </authorList>
    </citation>
    <scope>NUCLEOTIDE SEQUENCE [LARGE SCALE GENOMIC DNA]</scope>
    <source>
        <strain evidence="9 10">CECT 7023</strain>
    </source>
</reference>
<evidence type="ECO:0000256" key="5">
    <source>
        <dbReference type="ARBA" id="ARBA00023136"/>
    </source>
</evidence>
<dbReference type="GO" id="GO:0005886">
    <property type="term" value="C:plasma membrane"/>
    <property type="evidence" value="ECO:0007669"/>
    <property type="project" value="UniProtKB-SubCell"/>
</dbReference>
<dbReference type="NCBIfam" id="NF004402">
    <property type="entry name" value="PRK05758.2-2"/>
    <property type="match status" value="1"/>
</dbReference>
<sequence length="186" mass="20187">MSEPASISTGIAGRYATAVFDLFKEGDALDQLSSDIEAMEAALAESADLRELIHSPVHSRDEQATAMSAVMDKMDISQDFRNSIALMARKRRLFVVPQTLHALREKLSAERGEILAEVASAKALTKAQSDKLVKSLSERMGADVKLETTVDESLIGGLVIKVGSRMIDSSIRSKLAHLQNTMKEVG</sequence>
<dbReference type="NCBIfam" id="TIGR01145">
    <property type="entry name" value="ATP_synt_delta"/>
    <property type="match status" value="1"/>
</dbReference>
<protein>
    <recommendedName>
        <fullName evidence="8">ATP synthase subunit delta</fullName>
    </recommendedName>
    <alternativeName>
        <fullName evidence="8">ATP synthase F(1) sector subunit delta</fullName>
    </alternativeName>
    <alternativeName>
        <fullName evidence="8">F-type ATPase subunit delta</fullName>
        <shortName evidence="8">F-ATPase subunit delta</shortName>
    </alternativeName>
</protein>
<evidence type="ECO:0000256" key="6">
    <source>
        <dbReference type="ARBA" id="ARBA00023196"/>
    </source>
</evidence>
<dbReference type="EMBL" id="FWFZ01000022">
    <property type="protein sequence ID" value="SLN69824.1"/>
    <property type="molecule type" value="Genomic_DNA"/>
</dbReference>
<evidence type="ECO:0000256" key="4">
    <source>
        <dbReference type="ARBA" id="ARBA00023065"/>
    </source>
</evidence>
<dbReference type="InterPro" id="IPR026015">
    <property type="entry name" value="ATP_synth_OSCP/delta_N_sf"/>
</dbReference>
<dbReference type="InterPro" id="IPR000711">
    <property type="entry name" value="ATPase_OSCP/dsu"/>
</dbReference>
<dbReference type="RefSeq" id="WP_306372500.1">
    <property type="nucleotide sequence ID" value="NZ_FWFZ01000022.1"/>
</dbReference>
<dbReference type="NCBIfam" id="NF004406">
    <property type="entry name" value="PRK05758.3-2"/>
    <property type="match status" value="1"/>
</dbReference>
<dbReference type="PANTHER" id="PTHR11910">
    <property type="entry name" value="ATP SYNTHASE DELTA CHAIN"/>
    <property type="match status" value="1"/>
</dbReference>
<keyword evidence="4 8" id="KW-0406">Ion transport</keyword>
<dbReference type="GO" id="GO:0045259">
    <property type="term" value="C:proton-transporting ATP synthase complex"/>
    <property type="evidence" value="ECO:0007669"/>
    <property type="project" value="UniProtKB-KW"/>
</dbReference>
<keyword evidence="2 8" id="KW-0813">Transport</keyword>
<organism evidence="9 10">
    <name type="scientific">Roseisalinus antarcticus</name>
    <dbReference type="NCBI Taxonomy" id="254357"/>
    <lineage>
        <taxon>Bacteria</taxon>
        <taxon>Pseudomonadati</taxon>
        <taxon>Pseudomonadota</taxon>
        <taxon>Alphaproteobacteria</taxon>
        <taxon>Rhodobacterales</taxon>
        <taxon>Roseobacteraceae</taxon>
        <taxon>Roseisalinus</taxon>
    </lineage>
</organism>
<dbReference type="SUPFAM" id="SSF47928">
    <property type="entry name" value="N-terminal domain of the delta subunit of the F1F0-ATP synthase"/>
    <property type="match status" value="1"/>
</dbReference>
<comment type="function">
    <text evidence="8">This protein is part of the stalk that links CF(0) to CF(1). It either transmits conformational changes from CF(0) to CF(1) or is implicated in proton conduction.</text>
</comment>
<dbReference type="PROSITE" id="PS00389">
    <property type="entry name" value="ATPASE_DELTA"/>
    <property type="match status" value="1"/>
</dbReference>
<name>A0A1Y5TQY1_9RHOB</name>
<comment type="subcellular location">
    <subcellularLocation>
        <location evidence="8">Cell membrane</location>
        <topology evidence="8">Peripheral membrane protein</topology>
    </subcellularLocation>
    <subcellularLocation>
        <location evidence="1">Membrane</location>
    </subcellularLocation>
</comment>
<keyword evidence="3 8" id="KW-0375">Hydrogen ion transport</keyword>
<dbReference type="AlphaFoldDB" id="A0A1Y5TQY1"/>
<dbReference type="GO" id="GO:0046933">
    <property type="term" value="F:proton-transporting ATP synthase activity, rotational mechanism"/>
    <property type="evidence" value="ECO:0007669"/>
    <property type="project" value="UniProtKB-UniRule"/>
</dbReference>
<keyword evidence="10" id="KW-1185">Reference proteome</keyword>
<evidence type="ECO:0000256" key="8">
    <source>
        <dbReference type="HAMAP-Rule" id="MF_01416"/>
    </source>
</evidence>
<evidence type="ECO:0000256" key="2">
    <source>
        <dbReference type="ARBA" id="ARBA00022448"/>
    </source>
</evidence>
<gene>
    <name evidence="8 9" type="primary">atpH</name>
    <name evidence="9" type="ORF">ROA7023_03386</name>
</gene>
<dbReference type="HAMAP" id="MF_01416">
    <property type="entry name" value="ATP_synth_delta_bact"/>
    <property type="match status" value="1"/>
</dbReference>
<keyword evidence="7 8" id="KW-0066">ATP synthesis</keyword>
<accession>A0A1Y5TQY1</accession>
<dbReference type="PRINTS" id="PR00125">
    <property type="entry name" value="ATPASEDELTA"/>
</dbReference>
<dbReference type="Proteomes" id="UP000193900">
    <property type="component" value="Unassembled WGS sequence"/>
</dbReference>
<evidence type="ECO:0000313" key="10">
    <source>
        <dbReference type="Proteomes" id="UP000193900"/>
    </source>
</evidence>
<proteinExistence type="inferred from homology"/>
<keyword evidence="6 8" id="KW-0139">CF(1)</keyword>
<evidence type="ECO:0000256" key="3">
    <source>
        <dbReference type="ARBA" id="ARBA00022781"/>
    </source>
</evidence>
<comment type="function">
    <text evidence="8">F(1)F(0) ATP synthase produces ATP from ADP in the presence of a proton or sodium gradient. F-type ATPases consist of two structural domains, F(1) containing the extramembraneous catalytic core and F(0) containing the membrane proton channel, linked together by a central stalk and a peripheral stalk. During catalysis, ATP synthesis in the catalytic domain of F(1) is coupled via a rotary mechanism of the central stalk subunits to proton translocation.</text>
</comment>
<comment type="similarity">
    <text evidence="8">Belongs to the ATPase delta chain family.</text>
</comment>
<keyword evidence="8" id="KW-1003">Cell membrane</keyword>
<dbReference type="InterPro" id="IPR020781">
    <property type="entry name" value="ATPase_OSCP/d_CS"/>
</dbReference>
<dbReference type="Pfam" id="PF00213">
    <property type="entry name" value="OSCP"/>
    <property type="match status" value="1"/>
</dbReference>
<evidence type="ECO:0000256" key="1">
    <source>
        <dbReference type="ARBA" id="ARBA00004370"/>
    </source>
</evidence>
<evidence type="ECO:0000313" key="9">
    <source>
        <dbReference type="EMBL" id="SLN69824.1"/>
    </source>
</evidence>
<keyword evidence="5 8" id="KW-0472">Membrane</keyword>
<dbReference type="Gene3D" id="1.10.520.20">
    <property type="entry name" value="N-terminal domain of the delta subunit of the F1F0-ATP synthase"/>
    <property type="match status" value="1"/>
</dbReference>
<evidence type="ECO:0000256" key="7">
    <source>
        <dbReference type="ARBA" id="ARBA00023310"/>
    </source>
</evidence>